<dbReference type="SUPFAM" id="SSF48452">
    <property type="entry name" value="TPR-like"/>
    <property type="match status" value="1"/>
</dbReference>
<dbReference type="Gene3D" id="1.25.40.10">
    <property type="entry name" value="Tetratricopeptide repeat domain"/>
    <property type="match status" value="2"/>
</dbReference>
<dbReference type="InterPro" id="IPR013949">
    <property type="entry name" value="Utp6"/>
</dbReference>
<dbReference type="InterPro" id="IPR055347">
    <property type="entry name" value="UTP6_N"/>
</dbReference>
<keyword evidence="3" id="KW-0677">Repeat</keyword>
<name>A0ABQ7PU24_PLUXY</name>
<dbReference type="InterPro" id="IPR056907">
    <property type="entry name" value="UTP6_C"/>
</dbReference>
<protein>
    <recommendedName>
        <fullName evidence="9">U3 small nucleolar RNA-associated protein 6 homolog</fullName>
    </recommendedName>
</protein>
<sequence>MAEFVNQRIEDMINELEQMRRTGMYNDDEIREIARKRKEFEYKIQRRVKSKEDFVHYIEYELTMLEDISLRRRQANLSELKKDIEYAIAKRVNKVFKQFIYRFQNDIEIYFQYIKFCRGVGFESAISGIIGQMLQMYGDKPKMWQLASKWESEEQRNLPAARDFLLKGLHRHPDAEVLYLDLFKIELILANNSATDEDKEKQIKRASIVWRNCEKNITDVSVLFKLFDVCVLYDEGGSVLREIKEEIWSRNSQREVWCFIAAKELEGCHWDEIEEFVDEDSDYPDNLKYYMAVYEETLQRFPDESLCTKLIHNLLGASDSVCSGEQKVNAVKSAWLVGHEQGLLPDHMYPFGIQMLKLENELSSSELFEILDTATKRKPSAKCLWEEKLSLAKPDEKKMLSVVQEASRALAADDAALLWHWLLEHVKTSATLKNVYKRVQNCESAVLLAVKFKLLVKMYEHCGLKATREMYEEFIRTPPIQLDLHTAMIDIESNQEVVNVKQIRKCYECLVQHHGRDNVDVWCDYMKFETSKGSAALSPAIYRRAVATLKKELVDQFIKNQALAKIKS</sequence>
<evidence type="ECO:0000259" key="6">
    <source>
        <dbReference type="Pfam" id="PF24892"/>
    </source>
</evidence>
<keyword evidence="2" id="KW-0698">rRNA processing</keyword>
<evidence type="ECO:0000313" key="7">
    <source>
        <dbReference type="EMBL" id="KAG7296390.1"/>
    </source>
</evidence>
<feature type="domain" description="U3 small nucleolar RNA-associated protein 6 homolog C-terminal" evidence="6">
    <location>
        <begin position="291"/>
        <end position="547"/>
    </location>
</feature>
<dbReference type="PANTHER" id="PTHR23271:SF1">
    <property type="entry name" value="U3 SMALL NUCLEOLAR RNA-ASSOCIATED PROTEIN 6 HOMOLOG"/>
    <property type="match status" value="1"/>
</dbReference>
<evidence type="ECO:0000259" key="5">
    <source>
        <dbReference type="Pfam" id="PF08640"/>
    </source>
</evidence>
<dbReference type="Pfam" id="PF24892">
    <property type="entry name" value="UTP6_C"/>
    <property type="match status" value="1"/>
</dbReference>
<evidence type="ECO:0000256" key="3">
    <source>
        <dbReference type="ARBA" id="ARBA00022737"/>
    </source>
</evidence>
<dbReference type="PANTHER" id="PTHR23271">
    <property type="entry name" value="HEPATOCELLULAR CARCINOMA-ASSOCIATED ANTIGEN 66"/>
    <property type="match status" value="1"/>
</dbReference>
<comment type="caution">
    <text evidence="7">The sequence shown here is derived from an EMBL/GenBank/DDBJ whole genome shotgun (WGS) entry which is preliminary data.</text>
</comment>
<keyword evidence="4" id="KW-0539">Nucleus</keyword>
<accession>A0ABQ7PU24</accession>
<evidence type="ECO:0000256" key="1">
    <source>
        <dbReference type="ARBA" id="ARBA00004604"/>
    </source>
</evidence>
<dbReference type="Proteomes" id="UP000823941">
    <property type="component" value="Chromosome 29"/>
</dbReference>
<reference evidence="7 8" key="1">
    <citation type="submission" date="2021-06" db="EMBL/GenBank/DDBJ databases">
        <title>A haploid diamondback moth (Plutella xylostella L.) genome assembly resolves 31 chromosomes and identifies a diamide resistance mutation.</title>
        <authorList>
            <person name="Ward C.M."/>
            <person name="Perry K.D."/>
            <person name="Baker G."/>
            <person name="Powis K."/>
            <person name="Heckel D.G."/>
            <person name="Baxter S.W."/>
        </authorList>
    </citation>
    <scope>NUCLEOTIDE SEQUENCE [LARGE SCALE GENOMIC DNA]</scope>
    <source>
        <strain evidence="7 8">LV</strain>
        <tissue evidence="7">Single pupa</tissue>
    </source>
</reference>
<organism evidence="7 8">
    <name type="scientific">Plutella xylostella</name>
    <name type="common">Diamondback moth</name>
    <name type="synonym">Plutella maculipennis</name>
    <dbReference type="NCBI Taxonomy" id="51655"/>
    <lineage>
        <taxon>Eukaryota</taxon>
        <taxon>Metazoa</taxon>
        <taxon>Ecdysozoa</taxon>
        <taxon>Arthropoda</taxon>
        <taxon>Hexapoda</taxon>
        <taxon>Insecta</taxon>
        <taxon>Pterygota</taxon>
        <taxon>Neoptera</taxon>
        <taxon>Endopterygota</taxon>
        <taxon>Lepidoptera</taxon>
        <taxon>Glossata</taxon>
        <taxon>Ditrysia</taxon>
        <taxon>Yponomeutoidea</taxon>
        <taxon>Plutellidae</taxon>
        <taxon>Plutella</taxon>
    </lineage>
</organism>
<evidence type="ECO:0000256" key="2">
    <source>
        <dbReference type="ARBA" id="ARBA00022552"/>
    </source>
</evidence>
<gene>
    <name evidence="7" type="ORF">JYU34_021538</name>
</gene>
<evidence type="ECO:0008006" key="9">
    <source>
        <dbReference type="Google" id="ProtNLM"/>
    </source>
</evidence>
<dbReference type="InterPro" id="IPR011990">
    <property type="entry name" value="TPR-like_helical_dom_sf"/>
</dbReference>
<feature type="domain" description="U3 small nucleolar RNA-associated protein 6 N-terminal" evidence="5">
    <location>
        <begin position="9"/>
        <end position="91"/>
    </location>
</feature>
<dbReference type="EMBL" id="JAHIBW010000029">
    <property type="protein sequence ID" value="KAG7296390.1"/>
    <property type="molecule type" value="Genomic_DNA"/>
</dbReference>
<comment type="subcellular location">
    <subcellularLocation>
        <location evidence="1">Nucleus</location>
        <location evidence="1">Nucleolus</location>
    </subcellularLocation>
</comment>
<proteinExistence type="predicted"/>
<dbReference type="Pfam" id="PF08640">
    <property type="entry name" value="U3_assoc_6"/>
    <property type="match status" value="1"/>
</dbReference>
<keyword evidence="8" id="KW-1185">Reference proteome</keyword>
<evidence type="ECO:0000256" key="4">
    <source>
        <dbReference type="ARBA" id="ARBA00023242"/>
    </source>
</evidence>
<evidence type="ECO:0000313" key="8">
    <source>
        <dbReference type="Proteomes" id="UP000823941"/>
    </source>
</evidence>